<dbReference type="STRING" id="315358.SERIO_v1c04670"/>
<keyword evidence="2" id="KW-1185">Reference proteome</keyword>
<protein>
    <submittedName>
        <fullName evidence="1">Uncharacterized protein</fullName>
    </submittedName>
</protein>
<reference evidence="2" key="2">
    <citation type="submission" date="2015-06" db="EMBL/GenBank/DDBJ databases">
        <title>Complete genome sequence of Spiroplasma eriocheiris TDA-040725-5 (DSM 21848).</title>
        <authorList>
            <person name="Lo W.-S."/>
            <person name="Kuo C.-H."/>
        </authorList>
    </citation>
    <scope>NUCLEOTIDE SEQUENCE [LARGE SCALE GENOMIC DNA]</scope>
    <source>
        <strain evidence="2">TDA-040725-5</strain>
    </source>
</reference>
<evidence type="ECO:0000313" key="2">
    <source>
        <dbReference type="Proteomes" id="UP000035661"/>
    </source>
</evidence>
<dbReference type="RefSeq" id="WP_047791292.1">
    <property type="nucleotide sequence ID" value="NZ_CP011856.1"/>
</dbReference>
<evidence type="ECO:0000313" key="1">
    <source>
        <dbReference type="EMBL" id="AKM54046.1"/>
    </source>
</evidence>
<reference evidence="1 2" key="1">
    <citation type="journal article" date="2015" name="Genome Biol. Evol.">
        <title>Found and Lost: The Fates of Horizontally Acquired Genes in Arthropod-Symbiotic Spiroplasma.</title>
        <authorList>
            <person name="Lo W.S."/>
            <person name="Gasparich G.E."/>
            <person name="Kuo C.H."/>
        </authorList>
    </citation>
    <scope>NUCLEOTIDE SEQUENCE [LARGE SCALE GENOMIC DNA]</scope>
    <source>
        <strain evidence="2">TDA-040725-5</strain>
    </source>
</reference>
<name>A0A0H3XJL7_9MOLU</name>
<organism evidence="1 2">
    <name type="scientific">Spiroplasma eriocheiris</name>
    <dbReference type="NCBI Taxonomy" id="315358"/>
    <lineage>
        <taxon>Bacteria</taxon>
        <taxon>Bacillati</taxon>
        <taxon>Mycoplasmatota</taxon>
        <taxon>Mollicutes</taxon>
        <taxon>Entomoplasmatales</taxon>
        <taxon>Spiroplasmataceae</taxon>
        <taxon>Spiroplasma</taxon>
    </lineage>
</organism>
<dbReference type="KEGG" id="seri:SERIO_v1c04670"/>
<accession>A0A0H3XJL7</accession>
<dbReference type="Proteomes" id="UP000035661">
    <property type="component" value="Chromosome"/>
</dbReference>
<gene>
    <name evidence="1" type="ORF">SERIO_v1c04670</name>
</gene>
<dbReference type="PATRIC" id="fig|743698.3.peg.468"/>
<dbReference type="AlphaFoldDB" id="A0A0H3XJL7"/>
<sequence length="300" mass="35339">MQFNNLQELQNIIIKFPSKEVKNHQELDTTIKATHQEFLNVILKSILSEINVLQKQLTKNANDPLLAGTNQKKQEKMAALYWFQKEIEILQSKITEISPNTIVIEHEKNKINLLFQKIIDHLSQQEIANFKKLFEGDLKKALKSLSFQRKTIEYRLKINPNNIQFTASSKFLWEKMAPKKIQKMILSNKQKKGIEIANWNFLSSPSNKDYAYKKEKDKQLRPEKREETLEELNEIKVANMLKITAEKEATQKIEMVTLTTRQENLKITKKENVKKLNEIKDEIKYEEIEMNEIKNNPISR</sequence>
<proteinExistence type="predicted"/>
<dbReference type="EMBL" id="CP011856">
    <property type="protein sequence ID" value="AKM54046.1"/>
    <property type="molecule type" value="Genomic_DNA"/>
</dbReference>